<keyword evidence="5" id="KW-0808">Transferase</keyword>
<keyword evidence="6" id="KW-0949">S-adenosyl-L-methionine</keyword>
<dbReference type="GO" id="GO:0003723">
    <property type="term" value="F:RNA binding"/>
    <property type="evidence" value="ECO:0007669"/>
    <property type="project" value="InterPro"/>
</dbReference>
<keyword evidence="7" id="KW-0809">Transit peptide</keyword>
<dbReference type="AlphaFoldDB" id="A0A177W9D4"/>
<reference evidence="12 13" key="2">
    <citation type="submission" date="2016-05" db="EMBL/GenBank/DDBJ databases">
        <title>Lineage-specific infection strategies underlie the spectrum of fungal disease in amphibians.</title>
        <authorList>
            <person name="Cuomo C.A."/>
            <person name="Farrer R.A."/>
            <person name="James T."/>
            <person name="Longcore J."/>
            <person name="Birren B."/>
        </authorList>
    </citation>
    <scope>NUCLEOTIDE SEQUENCE [LARGE SCALE GENOMIC DNA]</scope>
    <source>
        <strain evidence="12 13">JEL423</strain>
    </source>
</reference>
<dbReference type="Pfam" id="PF08032">
    <property type="entry name" value="SpoU_sub_bind"/>
    <property type="match status" value="1"/>
</dbReference>
<evidence type="ECO:0000256" key="3">
    <source>
        <dbReference type="ARBA" id="ARBA00022552"/>
    </source>
</evidence>
<dbReference type="GO" id="GO:0016435">
    <property type="term" value="F:rRNA (guanine) methyltransferase activity"/>
    <property type="evidence" value="ECO:0007669"/>
    <property type="project" value="TreeGrafter"/>
</dbReference>
<evidence type="ECO:0000256" key="6">
    <source>
        <dbReference type="ARBA" id="ARBA00022691"/>
    </source>
</evidence>
<dbReference type="InterPro" id="IPR029026">
    <property type="entry name" value="tRNA_m1G_MTases_N"/>
</dbReference>
<dbReference type="InterPro" id="IPR047182">
    <property type="entry name" value="MRM1"/>
</dbReference>
<dbReference type="Gene3D" id="3.30.1330.30">
    <property type="match status" value="1"/>
</dbReference>
<dbReference type="InterPro" id="IPR029028">
    <property type="entry name" value="Alpha/beta_knot_MTases"/>
</dbReference>
<gene>
    <name evidence="12" type="ORF">BDEG_20536</name>
</gene>
<evidence type="ECO:0000256" key="5">
    <source>
        <dbReference type="ARBA" id="ARBA00022679"/>
    </source>
</evidence>
<dbReference type="eggNOG" id="KOG0838">
    <property type="taxonomic scope" value="Eukaryota"/>
</dbReference>
<dbReference type="InterPro" id="IPR001537">
    <property type="entry name" value="SpoU_MeTrfase"/>
</dbReference>
<dbReference type="Pfam" id="PF00588">
    <property type="entry name" value="SpoU_methylase"/>
    <property type="match status" value="1"/>
</dbReference>
<accession>A0A177W9D4</accession>
<evidence type="ECO:0000256" key="9">
    <source>
        <dbReference type="ARBA" id="ARBA00034881"/>
    </source>
</evidence>
<evidence type="ECO:0000256" key="7">
    <source>
        <dbReference type="ARBA" id="ARBA00022946"/>
    </source>
</evidence>
<sequence length="335" mass="36515">MGGSSARLLFRQHSTRPKNVEYLYGASVVIPAMEFGVRKIKTLLVKEDQRFGGMKIRGNGEAILSSKILPKISSADMGQDSRALLDYAVALANQREIPVKEVPVSHLDRLAGNRPHQGLVLATLAPKVTHLHALGNCDLDANDVDFEKNVYEVDAGALDQIVDPQNLGAILRSAYYFGVDGVVVTERDSAPFSPISSKASAGAMEAMPLYSTVNLGKLLQESAINGWQILGTNTNAKKSDLIPLCHFKQRCDMEVSNDLDDLKTHTPLLRLDSAPTILVLGNEGHGMRTLVSKHCHHHLIITQDQFSPNFKKSRIDSLNVSVAAGILLHELLLSV</sequence>
<organism evidence="12 13">
    <name type="scientific">Batrachochytrium dendrobatidis (strain JEL423)</name>
    <dbReference type="NCBI Taxonomy" id="403673"/>
    <lineage>
        <taxon>Eukaryota</taxon>
        <taxon>Fungi</taxon>
        <taxon>Fungi incertae sedis</taxon>
        <taxon>Chytridiomycota</taxon>
        <taxon>Chytridiomycota incertae sedis</taxon>
        <taxon>Chytridiomycetes</taxon>
        <taxon>Rhizophydiales</taxon>
        <taxon>Rhizophydiales incertae sedis</taxon>
        <taxon>Batrachochytrium</taxon>
    </lineage>
</organism>
<dbReference type="PANTHER" id="PTHR46103">
    <property type="entry name" value="RRNA METHYLTRANSFERASE 1, MITOCHONDRIAL"/>
    <property type="match status" value="1"/>
</dbReference>
<comment type="subcellular location">
    <subcellularLocation>
        <location evidence="1">Mitochondrion</location>
    </subcellularLocation>
</comment>
<protein>
    <recommendedName>
        <fullName evidence="9">rRNA methyltransferase 1, mitochondrial</fullName>
    </recommendedName>
</protein>
<reference evidence="12 13" key="1">
    <citation type="submission" date="2006-10" db="EMBL/GenBank/DDBJ databases">
        <title>The Genome Sequence of Batrachochytrium dendrobatidis JEL423.</title>
        <authorList>
            <consortium name="The Broad Institute Genome Sequencing Platform"/>
            <person name="Birren B."/>
            <person name="Lander E."/>
            <person name="Galagan J."/>
            <person name="Cuomo C."/>
            <person name="Devon K."/>
            <person name="Jaffe D."/>
            <person name="Butler J."/>
            <person name="Alvarez P."/>
            <person name="Gnerre S."/>
            <person name="Grabherr M."/>
            <person name="Kleber M."/>
            <person name="Mauceli E."/>
            <person name="Brockman W."/>
            <person name="Young S."/>
            <person name="LaButti K."/>
            <person name="Sykes S."/>
            <person name="DeCaprio D."/>
            <person name="Crawford M."/>
            <person name="Koehrsen M."/>
            <person name="Engels R."/>
            <person name="Montgomery P."/>
            <person name="Pearson M."/>
            <person name="Howarth C."/>
            <person name="Larson L."/>
            <person name="White J."/>
            <person name="O'Leary S."/>
            <person name="Kodira C."/>
            <person name="Zeng Q."/>
            <person name="Yandava C."/>
            <person name="Alvarado L."/>
            <person name="Longcore J."/>
            <person name="James T."/>
        </authorList>
    </citation>
    <scope>NUCLEOTIDE SEQUENCE [LARGE SCALE GENOMIC DNA]</scope>
    <source>
        <strain evidence="12 13">JEL423</strain>
    </source>
</reference>
<evidence type="ECO:0000313" key="12">
    <source>
        <dbReference type="EMBL" id="OAJ36355.1"/>
    </source>
</evidence>
<dbReference type="Gene3D" id="3.40.1280.10">
    <property type="match status" value="1"/>
</dbReference>
<dbReference type="GO" id="GO:0005739">
    <property type="term" value="C:mitochondrion"/>
    <property type="evidence" value="ECO:0007669"/>
    <property type="project" value="UniProtKB-SubCell"/>
</dbReference>
<keyword evidence="3" id="KW-0698">rRNA processing</keyword>
<evidence type="ECO:0000256" key="4">
    <source>
        <dbReference type="ARBA" id="ARBA00022603"/>
    </source>
</evidence>
<keyword evidence="4" id="KW-0489">Methyltransferase</keyword>
<dbReference type="Proteomes" id="UP000077115">
    <property type="component" value="Unassembled WGS sequence"/>
</dbReference>
<dbReference type="InterPro" id="IPR047261">
    <property type="entry name" value="MRM1_MeTrfase_dom"/>
</dbReference>
<dbReference type="CDD" id="cd18105">
    <property type="entry name" value="SpoU-like_MRM1"/>
    <property type="match status" value="1"/>
</dbReference>
<evidence type="ECO:0000256" key="8">
    <source>
        <dbReference type="ARBA" id="ARBA00023128"/>
    </source>
</evidence>
<evidence type="ECO:0000259" key="11">
    <source>
        <dbReference type="Pfam" id="PF08032"/>
    </source>
</evidence>
<dbReference type="SUPFAM" id="SSF55315">
    <property type="entry name" value="L30e-like"/>
    <property type="match status" value="1"/>
</dbReference>
<dbReference type="InterPro" id="IPR029064">
    <property type="entry name" value="Ribosomal_eL30-like_sf"/>
</dbReference>
<dbReference type="SUPFAM" id="SSF75217">
    <property type="entry name" value="alpha/beta knot"/>
    <property type="match status" value="1"/>
</dbReference>
<dbReference type="OrthoDB" id="270651at2759"/>
<dbReference type="STRING" id="403673.A0A177W9D4"/>
<dbReference type="InterPro" id="IPR013123">
    <property type="entry name" value="SpoU_subst-bd"/>
</dbReference>
<evidence type="ECO:0000259" key="10">
    <source>
        <dbReference type="Pfam" id="PF00588"/>
    </source>
</evidence>
<proteinExistence type="inferred from homology"/>
<comment type="similarity">
    <text evidence="2">Belongs to the class IV-like SAM-binding methyltransferase superfamily. RNA methyltransferase TrmH family.</text>
</comment>
<dbReference type="VEuPathDB" id="FungiDB:BDEG_20536"/>
<feature type="domain" description="tRNA/rRNA methyltransferase SpoU type" evidence="10">
    <location>
        <begin position="158"/>
        <end position="329"/>
    </location>
</feature>
<dbReference type="EMBL" id="DS022300">
    <property type="protein sequence ID" value="OAJ36355.1"/>
    <property type="molecule type" value="Genomic_DNA"/>
</dbReference>
<evidence type="ECO:0000313" key="13">
    <source>
        <dbReference type="Proteomes" id="UP000077115"/>
    </source>
</evidence>
<feature type="domain" description="RNA 2-O ribose methyltransferase substrate binding" evidence="11">
    <location>
        <begin position="86"/>
        <end position="122"/>
    </location>
</feature>
<evidence type="ECO:0000256" key="2">
    <source>
        <dbReference type="ARBA" id="ARBA00007228"/>
    </source>
</evidence>
<evidence type="ECO:0000256" key="1">
    <source>
        <dbReference type="ARBA" id="ARBA00004173"/>
    </source>
</evidence>
<dbReference type="PANTHER" id="PTHR46103:SF1">
    <property type="entry name" value="RRNA METHYLTRANSFERASE 1, MITOCHONDRIAL"/>
    <property type="match status" value="1"/>
</dbReference>
<name>A0A177W9D4_BATDL</name>
<keyword evidence="8" id="KW-0496">Mitochondrion</keyword>